<dbReference type="PROSITE" id="PS51371">
    <property type="entry name" value="CBS"/>
    <property type="match status" value="2"/>
</dbReference>
<evidence type="ECO:0000256" key="2">
    <source>
        <dbReference type="PROSITE-ProRule" id="PRU00703"/>
    </source>
</evidence>
<dbReference type="InterPro" id="IPR046342">
    <property type="entry name" value="CBS_dom_sf"/>
</dbReference>
<dbReference type="InterPro" id="IPR051257">
    <property type="entry name" value="Diverse_CBS-Domain"/>
</dbReference>
<reference evidence="4 5" key="1">
    <citation type="submission" date="2014-06" db="EMBL/GenBank/DDBJ databases">
        <authorList>
            <person name="Ngugi D.K."/>
            <person name="Blom J."/>
            <person name="Alam I."/>
            <person name="Rashid M."/>
            <person name="Baalawi W."/>
            <person name="Zhang G."/>
            <person name="Hikmawan T."/>
            <person name="Guan Y."/>
            <person name="Antunes A."/>
            <person name="Siam R."/>
            <person name="El-Dorry H."/>
            <person name="Bajic V."/>
            <person name="Stingl U."/>
        </authorList>
    </citation>
    <scope>NUCLEOTIDE SEQUENCE [LARGE SCALE GENOMIC DNA]</scope>
    <source>
        <strain evidence="4">SCGC AAA799-P11</strain>
    </source>
</reference>
<evidence type="ECO:0000259" key="3">
    <source>
        <dbReference type="PROSITE" id="PS51371"/>
    </source>
</evidence>
<dbReference type="PANTHER" id="PTHR43080:SF2">
    <property type="entry name" value="CBS DOMAIN-CONTAINING PROTEIN"/>
    <property type="match status" value="1"/>
</dbReference>
<dbReference type="EMBL" id="JOSZ01000018">
    <property type="protein sequence ID" value="KFM18396.1"/>
    <property type="molecule type" value="Genomic_DNA"/>
</dbReference>
<keyword evidence="1 2" id="KW-0129">CBS domain</keyword>
<dbReference type="SMART" id="SM00116">
    <property type="entry name" value="CBS"/>
    <property type="match status" value="2"/>
</dbReference>
<evidence type="ECO:0000256" key="1">
    <source>
        <dbReference type="ARBA" id="ARBA00023122"/>
    </source>
</evidence>
<dbReference type="PATRIC" id="fig|1502295.3.peg.1070"/>
<dbReference type="Proteomes" id="UP000029387">
    <property type="component" value="Unassembled WGS sequence"/>
</dbReference>
<keyword evidence="5" id="KW-1185">Reference proteome</keyword>
<dbReference type="EC" id="1.1.1.205" evidence="4"/>
<dbReference type="InterPro" id="IPR000644">
    <property type="entry name" value="CBS_dom"/>
</dbReference>
<protein>
    <submittedName>
        <fullName evidence="4">Inosine-5'-monophosphate dehydrogenase protein</fullName>
        <ecNumber evidence="4">1.1.1.205</ecNumber>
    </submittedName>
</protein>
<feature type="domain" description="CBS" evidence="3">
    <location>
        <begin position="20"/>
        <end position="76"/>
    </location>
</feature>
<dbReference type="GO" id="GO:0003938">
    <property type="term" value="F:IMP dehydrogenase activity"/>
    <property type="evidence" value="ECO:0007669"/>
    <property type="project" value="UniProtKB-EC"/>
</dbReference>
<dbReference type="AlphaFoldDB" id="A0A087RY42"/>
<dbReference type="SUPFAM" id="SSF54631">
    <property type="entry name" value="CBS-domain pair"/>
    <property type="match status" value="1"/>
</dbReference>
<keyword evidence="4" id="KW-0560">Oxidoreductase</keyword>
<comment type="caution">
    <text evidence="4">The sequence shown here is derived from an EMBL/GenBank/DDBJ whole genome shotgun (WGS) entry which is preliminary data.</text>
</comment>
<dbReference type="Gene3D" id="3.10.580.10">
    <property type="entry name" value="CBS-domain"/>
    <property type="match status" value="1"/>
</dbReference>
<proteinExistence type="predicted"/>
<sequence length="135" mass="14522">MTMVSRKDFDYSSIKVQDIMTRALITVNPSTTALQVAKMMEQGRIGAVIVKDGENLVGIVTDRDYATKVAANNLPFDTTVEKIMSSPLITINQGESISAAAETMASKKIRKLAVSDNGNITGIITSTDLVNQLAK</sequence>
<feature type="domain" description="CBS" evidence="3">
    <location>
        <begin position="84"/>
        <end position="135"/>
    </location>
</feature>
<accession>A0A087RY42</accession>
<dbReference type="Pfam" id="PF00571">
    <property type="entry name" value="CBS"/>
    <property type="match status" value="2"/>
</dbReference>
<evidence type="ECO:0000313" key="4">
    <source>
        <dbReference type="EMBL" id="KFM18396.1"/>
    </source>
</evidence>
<evidence type="ECO:0000313" key="5">
    <source>
        <dbReference type="Proteomes" id="UP000029387"/>
    </source>
</evidence>
<name>A0A087RY42_9ARCH</name>
<organism evidence="4 5">
    <name type="scientific">Marine Group I thaumarchaeote SCGC AAA799-P11</name>
    <dbReference type="NCBI Taxonomy" id="1502295"/>
    <lineage>
        <taxon>Archaea</taxon>
        <taxon>Nitrososphaerota</taxon>
        <taxon>Marine Group I</taxon>
    </lineage>
</organism>
<gene>
    <name evidence="4" type="ORF">AAA799P11_01109</name>
</gene>
<dbReference type="PANTHER" id="PTHR43080">
    <property type="entry name" value="CBS DOMAIN-CONTAINING PROTEIN CBSX3, MITOCHONDRIAL"/>
    <property type="match status" value="1"/>
</dbReference>